<evidence type="ECO:0000313" key="3">
    <source>
        <dbReference type="Proteomes" id="UP000189818"/>
    </source>
</evidence>
<keyword evidence="1" id="KW-0732">Signal</keyword>
<dbReference type="Proteomes" id="UP000189818">
    <property type="component" value="Unassembled WGS sequence"/>
</dbReference>
<evidence type="ECO:0000313" key="2">
    <source>
        <dbReference type="EMBL" id="SKB72816.1"/>
    </source>
</evidence>
<sequence>MKARICWLFALPVLVSAAPPGRVPLGIFGNWGAFRDARPLRCYAIATPERRGSGEWRSFASVAVWPRQKIGGQVHFRLREPRRPNSPIRLIFGDRSFPLVAASLDAWAPDPRADAAIIGAMRGATSMRIAWVSNDGRNRSDGYLLKGVATAIDAATLGCAGR</sequence>
<evidence type="ECO:0000256" key="1">
    <source>
        <dbReference type="SAM" id="SignalP"/>
    </source>
</evidence>
<dbReference type="STRING" id="439228.SAMN06295920_105304"/>
<name>A0A1T5DM97_9SPHN</name>
<gene>
    <name evidence="2" type="ORF">SAMN06295920_105304</name>
</gene>
<dbReference type="RefSeq" id="WP_079648658.1">
    <property type="nucleotide sequence ID" value="NZ_FUYM01000005.1"/>
</dbReference>
<proteinExistence type="predicted"/>
<reference evidence="3" key="1">
    <citation type="submission" date="2017-02" db="EMBL/GenBank/DDBJ databases">
        <authorList>
            <person name="Varghese N."/>
            <person name="Submissions S."/>
        </authorList>
    </citation>
    <scope>NUCLEOTIDE SEQUENCE [LARGE SCALE GENOMIC DNA]</scope>
    <source>
        <strain evidence="3">UM2</strain>
    </source>
</reference>
<accession>A0A1T5DM97</accession>
<organism evidence="2 3">
    <name type="scientific">Rhizorhabdus histidinilytica</name>
    <dbReference type="NCBI Taxonomy" id="439228"/>
    <lineage>
        <taxon>Bacteria</taxon>
        <taxon>Pseudomonadati</taxon>
        <taxon>Pseudomonadota</taxon>
        <taxon>Alphaproteobacteria</taxon>
        <taxon>Sphingomonadales</taxon>
        <taxon>Sphingomonadaceae</taxon>
        <taxon>Rhizorhabdus</taxon>
    </lineage>
</organism>
<dbReference type="EMBL" id="FUYM01000005">
    <property type="protein sequence ID" value="SKB72816.1"/>
    <property type="molecule type" value="Genomic_DNA"/>
</dbReference>
<feature type="signal peptide" evidence="1">
    <location>
        <begin position="1"/>
        <end position="17"/>
    </location>
</feature>
<dbReference type="OrthoDB" id="7426653at2"/>
<feature type="chain" id="PRO_5012029832" evidence="1">
    <location>
        <begin position="18"/>
        <end position="162"/>
    </location>
</feature>
<keyword evidence="3" id="KW-1185">Reference proteome</keyword>
<protein>
    <submittedName>
        <fullName evidence="2">Uncharacterized protein</fullName>
    </submittedName>
</protein>
<dbReference type="AlphaFoldDB" id="A0A1T5DM97"/>